<dbReference type="PANTHER" id="PTHR24171:SF8">
    <property type="entry name" value="BRCA1-ASSOCIATED RING DOMAIN PROTEIN 1"/>
    <property type="match status" value="1"/>
</dbReference>
<dbReference type="SUPFAM" id="SSF48403">
    <property type="entry name" value="Ankyrin repeat"/>
    <property type="match status" value="1"/>
</dbReference>
<evidence type="ECO:0000256" key="1">
    <source>
        <dbReference type="ARBA" id="ARBA00022737"/>
    </source>
</evidence>
<name>A0ABD2X7X8_9HYME</name>
<reference evidence="4 5" key="1">
    <citation type="journal article" date="2024" name="bioRxiv">
        <title>A reference genome for Trichogramma kaykai: A tiny desert-dwelling parasitoid wasp with competing sex-ratio distorters.</title>
        <authorList>
            <person name="Culotta J."/>
            <person name="Lindsey A.R."/>
        </authorList>
    </citation>
    <scope>NUCLEOTIDE SEQUENCE [LARGE SCALE GENOMIC DNA]</scope>
    <source>
        <strain evidence="4 5">KSX58</strain>
    </source>
</reference>
<dbReference type="Pfam" id="PF12796">
    <property type="entry name" value="Ank_2"/>
    <property type="match status" value="1"/>
</dbReference>
<feature type="repeat" description="ANK" evidence="3">
    <location>
        <begin position="144"/>
        <end position="176"/>
    </location>
</feature>
<dbReference type="PROSITE" id="PS50088">
    <property type="entry name" value="ANK_REPEAT"/>
    <property type="match status" value="2"/>
</dbReference>
<evidence type="ECO:0000313" key="4">
    <source>
        <dbReference type="EMBL" id="KAL3401311.1"/>
    </source>
</evidence>
<dbReference type="Proteomes" id="UP001627154">
    <property type="component" value="Unassembled WGS sequence"/>
</dbReference>
<feature type="repeat" description="ANK" evidence="3">
    <location>
        <begin position="62"/>
        <end position="94"/>
    </location>
</feature>
<evidence type="ECO:0000313" key="5">
    <source>
        <dbReference type="Proteomes" id="UP001627154"/>
    </source>
</evidence>
<organism evidence="4 5">
    <name type="scientific">Trichogramma kaykai</name>
    <dbReference type="NCBI Taxonomy" id="54128"/>
    <lineage>
        <taxon>Eukaryota</taxon>
        <taxon>Metazoa</taxon>
        <taxon>Ecdysozoa</taxon>
        <taxon>Arthropoda</taxon>
        <taxon>Hexapoda</taxon>
        <taxon>Insecta</taxon>
        <taxon>Pterygota</taxon>
        <taxon>Neoptera</taxon>
        <taxon>Endopterygota</taxon>
        <taxon>Hymenoptera</taxon>
        <taxon>Apocrita</taxon>
        <taxon>Proctotrupomorpha</taxon>
        <taxon>Chalcidoidea</taxon>
        <taxon>Trichogrammatidae</taxon>
        <taxon>Trichogramma</taxon>
    </lineage>
</organism>
<keyword evidence="1" id="KW-0677">Repeat</keyword>
<proteinExistence type="predicted"/>
<gene>
    <name evidence="4" type="ORF">TKK_005611</name>
</gene>
<keyword evidence="5" id="KW-1185">Reference proteome</keyword>
<dbReference type="Pfam" id="PF13637">
    <property type="entry name" value="Ank_4"/>
    <property type="match status" value="1"/>
</dbReference>
<dbReference type="SMART" id="SM00248">
    <property type="entry name" value="ANK"/>
    <property type="match status" value="4"/>
</dbReference>
<dbReference type="EMBL" id="JBJJXI010000048">
    <property type="protein sequence ID" value="KAL3401311.1"/>
    <property type="molecule type" value="Genomic_DNA"/>
</dbReference>
<protein>
    <submittedName>
        <fullName evidence="4">Uncharacterized protein</fullName>
    </submittedName>
</protein>
<dbReference type="AlphaFoldDB" id="A0ABD2X7X8"/>
<keyword evidence="2 3" id="KW-0040">ANK repeat</keyword>
<evidence type="ECO:0000256" key="2">
    <source>
        <dbReference type="ARBA" id="ARBA00023043"/>
    </source>
</evidence>
<dbReference type="PANTHER" id="PTHR24171">
    <property type="entry name" value="ANKYRIN REPEAT DOMAIN-CONTAINING PROTEIN 39-RELATED"/>
    <property type="match status" value="1"/>
</dbReference>
<dbReference type="InterPro" id="IPR036770">
    <property type="entry name" value="Ankyrin_rpt-contain_sf"/>
</dbReference>
<comment type="caution">
    <text evidence="4">The sequence shown here is derived from an EMBL/GenBank/DDBJ whole genome shotgun (WGS) entry which is preliminary data.</text>
</comment>
<sequence>MGFNVTAPGETMRLIRLLVKKSQKNYSDKHGYSYLHGACMAGDGEKVRRFMSEGVGVDLDSYECSALHVTAQYRSRDIVKILLDKGADPNQRDLEGSTPLHALAWPCLDEFATGYRFCDRKKPVDRIVDALLKKGADIEARNRHGDTPLQSASSCFDVDLVKCLLEHGASFDGLNEYRIFSRSFTTLELKNYPLILNMIEVVQSLQSAGYRFSYWGRRRMLKCWVKIRGNDTDHLLPICS</sequence>
<dbReference type="Gene3D" id="1.25.40.20">
    <property type="entry name" value="Ankyrin repeat-containing domain"/>
    <property type="match status" value="2"/>
</dbReference>
<accession>A0ABD2X7X8</accession>
<dbReference type="PROSITE" id="PS50297">
    <property type="entry name" value="ANK_REP_REGION"/>
    <property type="match status" value="2"/>
</dbReference>
<evidence type="ECO:0000256" key="3">
    <source>
        <dbReference type="PROSITE-ProRule" id="PRU00023"/>
    </source>
</evidence>
<dbReference type="InterPro" id="IPR002110">
    <property type="entry name" value="Ankyrin_rpt"/>
</dbReference>